<reference evidence="11" key="1">
    <citation type="submission" date="2025-08" db="UniProtKB">
        <authorList>
            <consortium name="RefSeq"/>
        </authorList>
    </citation>
    <scope>IDENTIFICATION</scope>
</reference>
<keyword evidence="10" id="KW-1185">Reference proteome</keyword>
<protein>
    <recommendedName>
        <fullName evidence="7">Sulfhydryl oxidase</fullName>
        <ecNumber evidence="7">1.8.3.2</ecNumber>
    </recommendedName>
</protein>
<dbReference type="OrthoDB" id="59470at2759"/>
<keyword evidence="5 7" id="KW-0560">Oxidoreductase</keyword>
<dbReference type="KEGG" id="tsr:106554756"/>
<dbReference type="AlphaFoldDB" id="A0A6I9YY43"/>
<evidence type="ECO:0000313" key="10">
    <source>
        <dbReference type="Proteomes" id="UP000504617"/>
    </source>
</evidence>
<dbReference type="FunFam" id="1.20.120.1960:FF:000001">
    <property type="entry name" value="Sulfhydryl oxidase"/>
    <property type="match status" value="1"/>
</dbReference>
<evidence type="ECO:0000256" key="7">
    <source>
        <dbReference type="RuleBase" id="RU371123"/>
    </source>
</evidence>
<dbReference type="EC" id="1.8.3.2" evidence="7"/>
<feature type="region of interest" description="Disordered" evidence="8">
    <location>
        <begin position="248"/>
        <end position="308"/>
    </location>
</feature>
<keyword evidence="7" id="KW-0472">Membrane</keyword>
<organism evidence="10 11">
    <name type="scientific">Thamnophis sirtalis</name>
    <dbReference type="NCBI Taxonomy" id="35019"/>
    <lineage>
        <taxon>Eukaryota</taxon>
        <taxon>Metazoa</taxon>
        <taxon>Chordata</taxon>
        <taxon>Craniata</taxon>
        <taxon>Vertebrata</taxon>
        <taxon>Euteleostomi</taxon>
        <taxon>Lepidosauria</taxon>
        <taxon>Squamata</taxon>
        <taxon>Bifurcata</taxon>
        <taxon>Unidentata</taxon>
        <taxon>Episquamata</taxon>
        <taxon>Toxicofera</taxon>
        <taxon>Serpentes</taxon>
        <taxon>Colubroidea</taxon>
        <taxon>Colubridae</taxon>
        <taxon>Natricinae</taxon>
        <taxon>Thamnophis</taxon>
    </lineage>
</organism>
<comment type="cofactor">
    <cofactor evidence="1 7">
        <name>FAD</name>
        <dbReference type="ChEBI" id="CHEBI:57692"/>
    </cofactor>
</comment>
<dbReference type="Pfam" id="PF18371">
    <property type="entry name" value="FAD_SOX"/>
    <property type="match status" value="1"/>
</dbReference>
<dbReference type="SUPFAM" id="SSF69000">
    <property type="entry name" value="FAD-dependent thiol oxidase"/>
    <property type="match status" value="1"/>
</dbReference>
<dbReference type="GO" id="GO:0016971">
    <property type="term" value="F:flavin-dependent sulfhydryl oxidase activity"/>
    <property type="evidence" value="ECO:0007669"/>
    <property type="project" value="InterPro"/>
</dbReference>
<dbReference type="InterPro" id="IPR042568">
    <property type="entry name" value="QSOX_FAD-bd_sf"/>
</dbReference>
<dbReference type="Gene3D" id="1.20.120.310">
    <property type="entry name" value="ERV/ALR sulfhydryl oxidase domain"/>
    <property type="match status" value="1"/>
</dbReference>
<dbReference type="GeneID" id="106554756"/>
<proteinExistence type="predicted"/>
<keyword evidence="4 7" id="KW-0274">FAD</keyword>
<evidence type="ECO:0000256" key="2">
    <source>
        <dbReference type="ARBA" id="ARBA00022630"/>
    </source>
</evidence>
<dbReference type="PANTHER" id="PTHR22897">
    <property type="entry name" value="QUIESCIN Q6-RELATED SULFHYDRYL OXIDASE"/>
    <property type="match status" value="1"/>
</dbReference>
<keyword evidence="7" id="KW-0812">Transmembrane</keyword>
<keyword evidence="7" id="KW-1133">Transmembrane helix</keyword>
<evidence type="ECO:0000256" key="6">
    <source>
        <dbReference type="ARBA" id="ARBA00023157"/>
    </source>
</evidence>
<dbReference type="InterPro" id="IPR040986">
    <property type="entry name" value="QSOX_FAD-bd_dom"/>
</dbReference>
<accession>A0A6I9YY43</accession>
<dbReference type="Proteomes" id="UP000504617">
    <property type="component" value="Unplaced"/>
</dbReference>
<feature type="transmembrane region" description="Helical" evidence="7">
    <location>
        <begin position="421"/>
        <end position="438"/>
    </location>
</feature>
<keyword evidence="2 7" id="KW-0285">Flavoprotein</keyword>
<dbReference type="Gene3D" id="1.20.120.1960">
    <property type="entry name" value="QSOX sulfhydryl oxidase domain"/>
    <property type="match status" value="1"/>
</dbReference>
<dbReference type="GO" id="GO:0006457">
    <property type="term" value="P:protein folding"/>
    <property type="evidence" value="ECO:0007669"/>
    <property type="project" value="TreeGrafter"/>
</dbReference>
<dbReference type="Pfam" id="PF04777">
    <property type="entry name" value="Evr1_Alr"/>
    <property type="match status" value="1"/>
</dbReference>
<feature type="domain" description="ERV/ALR sulfhydryl oxidase" evidence="9">
    <location>
        <begin position="96"/>
        <end position="200"/>
    </location>
</feature>
<dbReference type="InterPro" id="IPR017905">
    <property type="entry name" value="ERV/ALR_sulphydryl_oxidase"/>
</dbReference>
<gene>
    <name evidence="11" type="primary">LOC106554756</name>
</gene>
<dbReference type="PROSITE" id="PS51324">
    <property type="entry name" value="ERV_ALR"/>
    <property type="match status" value="1"/>
</dbReference>
<dbReference type="PANTHER" id="PTHR22897:SF6">
    <property type="entry name" value="SULFHYDRYL OXIDASE 1"/>
    <property type="match status" value="1"/>
</dbReference>
<dbReference type="GO" id="GO:0000139">
    <property type="term" value="C:Golgi membrane"/>
    <property type="evidence" value="ECO:0007669"/>
    <property type="project" value="TreeGrafter"/>
</dbReference>
<dbReference type="GO" id="GO:0003756">
    <property type="term" value="F:protein disulfide isomerase activity"/>
    <property type="evidence" value="ECO:0007669"/>
    <property type="project" value="TreeGrafter"/>
</dbReference>
<evidence type="ECO:0000313" key="11">
    <source>
        <dbReference type="RefSeq" id="XP_013928964.1"/>
    </source>
</evidence>
<evidence type="ECO:0000256" key="8">
    <source>
        <dbReference type="SAM" id="MobiDB-lite"/>
    </source>
</evidence>
<evidence type="ECO:0000256" key="4">
    <source>
        <dbReference type="ARBA" id="ARBA00022827"/>
    </source>
</evidence>
<evidence type="ECO:0000256" key="3">
    <source>
        <dbReference type="ARBA" id="ARBA00022729"/>
    </source>
</evidence>
<feature type="compositionally biased region" description="Polar residues" evidence="8">
    <location>
        <begin position="251"/>
        <end position="264"/>
    </location>
</feature>
<keyword evidence="6" id="KW-1015">Disulfide bond</keyword>
<evidence type="ECO:0000259" key="9">
    <source>
        <dbReference type="PROSITE" id="PS51324"/>
    </source>
</evidence>
<dbReference type="InterPro" id="IPR039798">
    <property type="entry name" value="Sulfhydryl_oxidase"/>
</dbReference>
<keyword evidence="3" id="KW-0732">Signal</keyword>
<feature type="compositionally biased region" description="Basic and acidic residues" evidence="8">
    <location>
        <begin position="267"/>
        <end position="298"/>
    </location>
</feature>
<dbReference type="FunFam" id="1.20.120.310:FF:000001">
    <property type="entry name" value="Sulfhydryl oxidase"/>
    <property type="match status" value="1"/>
</dbReference>
<name>A0A6I9YY43_9SAUR</name>
<dbReference type="RefSeq" id="XP_013928964.1">
    <property type="nucleotide sequence ID" value="XM_014073489.1"/>
</dbReference>
<sequence length="454" mass="52392">MADLESAVLYTLRMEAAVFPSLEGERLLALKDFLSVLVQYFAGRLVVKNYLYNLELWLRPKTTVLQSEWEEALKNKKEFPNATLPERPHWVGCQGSEPKFRRFPCGLWTLFHHLTVQAACQKQPAPSGVPEVLPTMRGYIHNFFGCRMCAEHFEAMAAESMHEVKTRDEAVLWLWSRHNRVNARLAGTASDDPKFPKIQWPPQSFCPSCHHTSTDSSLQDGKKSLWNENRVLMFLKWHFSGKNIYVDSPLEPQTRSGRSIAQQNDEAEWKLEGGGRGEEGDQDNQKEAGKVGKKKFDLGKPGSPELHKPSIVKMSTKAKEMVEDIVDLDTFSEQRFKSKALKLARQISIRERRAKRDTRLFLMENEARRSLDYIRESLRHKNLGARQFSGIQVEKENTSKRNQWIYILGMGFSRLDVSLCVLLYLLSSVCLLGMYTFFRMRMNYRKARLGYSLT</sequence>
<evidence type="ECO:0000256" key="1">
    <source>
        <dbReference type="ARBA" id="ARBA00001974"/>
    </source>
</evidence>
<dbReference type="GO" id="GO:0005615">
    <property type="term" value="C:extracellular space"/>
    <property type="evidence" value="ECO:0007669"/>
    <property type="project" value="TreeGrafter"/>
</dbReference>
<comment type="catalytic activity">
    <reaction evidence="7">
        <text>2 R'C(R)SH + O2 = R'C(R)S-S(R)CR' + H2O2</text>
        <dbReference type="Rhea" id="RHEA:17357"/>
        <dbReference type="ChEBI" id="CHEBI:15379"/>
        <dbReference type="ChEBI" id="CHEBI:16240"/>
        <dbReference type="ChEBI" id="CHEBI:16520"/>
        <dbReference type="ChEBI" id="CHEBI:17412"/>
        <dbReference type="EC" id="1.8.3.2"/>
    </reaction>
</comment>
<evidence type="ECO:0000256" key="5">
    <source>
        <dbReference type="ARBA" id="ARBA00023002"/>
    </source>
</evidence>
<dbReference type="InterPro" id="IPR036774">
    <property type="entry name" value="ERV/ALR_sulphydryl_oxid_sf"/>
</dbReference>